<reference evidence="2" key="2">
    <citation type="submission" date="2020-12" db="EMBL/GenBank/DDBJ databases">
        <title>New Spironucleus salmonicida genome in near-complete chromosomes.</title>
        <authorList>
            <person name="Xu F."/>
            <person name="Kurt Z."/>
            <person name="Jimenez-Gonzalez A."/>
            <person name="Astvaldsson A."/>
            <person name="Andersson J.O."/>
            <person name="Svard S.G."/>
        </authorList>
    </citation>
    <scope>NUCLEOTIDE SEQUENCE</scope>
    <source>
        <strain evidence="2">ATCC 50377</strain>
    </source>
</reference>
<gene>
    <name evidence="1" type="ORF">SS50377_17335</name>
    <name evidence="2" type="ORF">SS50377_20352</name>
</gene>
<name>V6LFG1_9EUKA</name>
<accession>V6LFG1</accession>
<dbReference type="VEuPathDB" id="GiardiaDB:SS50377_20352"/>
<sequence length="1621" mass="184912">MQVKLSIVEINGIPDGPIQFTASVLDKHVLLQEQGAQIIISEEDLLVVFNEQNSLFKHNKTDLNTLVTVLINQRIYIDLIMQQTIAQKKTQEIVFTPIDSQYIDLLVFFKNPQQQRVTNVNLQFSQNISLILQIDFQSTITINNIATFSLTAMNFLSMPTCSWACDLVVDNDVYRFQQFEVETNEKLDINKLQLQQRTQLSINDIQAYSELQNTNNFSFFESHQQLANYTCNAIQAFDLGTSEAFELFYISNRPLNQIYCIPNLSNQVNFDNIHAIFYPKFNLLKKLQMLSQPECSKFKQLKDSPVPLETIGPVNNTKINDFTRAQLYQTSLMDAPFDIDLMEYALVFELSGAEIKDPTKKNYLLNVLDFPCPLDLKIHAIPLKIEKLTAQPTDTKPSKGKTTEAVYSDNSPNYTLRNRLVGANFLVEQLQKTAIEGLSCVGKDNEFVRKLLAGYGANCENQNTAKTLIKQLLKLNFIVVLGAGTSPPHIPSTRFLASAQKPISLVGDFSRKLAGNAPVLTPKSAPLAFHAIELKPSAQLKKHMISLLQSLAERYVLAQKPTSSMLQSLSCKEALEVDRIVRRKQLALRGIQGKFTQETAKARLEIQDQLSMGEFQEIVQGEGFLESIVRIIEPQILDLAQQGFSSLKGLIAEIQIILEHQVSKLNSFASKIKPIAHFAQIKPTGLKSPQILSNISSQVEIDSLASSQQDELVMENQDTRVILGPQLNQIIQLISTYDAQYMEYSFQALISILAKNPISAFSCKDFRLFIQLLVYCGFLMSQPHEIQAVEDQSRINQYLKQPTSIVITMNSTPEFQAFIPSSVAMLSLAWIKTERFLTILADQKDKFVNCSGEITDEEDKPLTANMTTSSQREKRLGEFVQEQTQQNKCCEVNEHESLQLLKNIIEDDDDFSLNIIYNGLLVKKNVWKSTDSKMDILSKLQSYKYTKQDISSILENMGFPYFQMTQHERFNLICYSDLVIYNDEAGKRRQMTIYEANNKDIDLRLNKPGIWIIMSFLYILWKKNLISVKQIDISIQNAVNKLYQTHQMEFRGILQDLIDKQEEDRFIASSQSSYRAGTACNQKQTQQAPTYVNLLPKVQSIQQGIDTKKPMEKHVSYNQLMAIQEHICQQMPQIQHILPTRIAFTTDEEYMDYLLNKCIPGDKLNIEDQDRIYYSKATALINLSEWLCLRGEQTISKMAYEEAQVFIQQIKTDYSFVQTMHQRVHLVVIRQLFFSKNYNSVIEYTDLVKQQGGILYQKMKNSPQYNLLRSKSFLEAYVQKRNGENVKIYNTFVDILALLEEINKNTFQAYYAQNKSKGDFDDFNKGSTNIGEIGFFDASFGYGLMTCFISCVGITDHIKQIYLPIDFINIRKVKKDQLPMTATAFLQDQSIANDRNSQETLINMINSGEFDVLDSVQQSARTEVEASKKKQKKINLKTNQDYNVSVTVDEFQAMRKQIIQNQQEGLVRDSPTRQQQLVSKQQSLVSQHTNIKQAEQVQDQLKETYKQIQSAAMACKSFLDNWSGFGPAWALYSIIQLAMGNVSEARMSSSLSTLLSPQVPETWIAWSACELFNALNVNGSYDVIMDVYKQISAMGVTKSKAIDIWEEVVRLVESQKQKNNK</sequence>
<dbReference type="Proteomes" id="UP000018208">
    <property type="component" value="Unassembled WGS sequence"/>
</dbReference>
<reference evidence="1 2" key="1">
    <citation type="journal article" date="2014" name="PLoS Genet.">
        <title>The Genome of Spironucleus salmonicida Highlights a Fish Pathogen Adapted to Fluctuating Environments.</title>
        <authorList>
            <person name="Xu F."/>
            <person name="Jerlstrom-Hultqvist J."/>
            <person name="Einarsson E."/>
            <person name="Astvaldsson A."/>
            <person name="Svard S.G."/>
            <person name="Andersson J.O."/>
        </authorList>
    </citation>
    <scope>NUCLEOTIDE SEQUENCE</scope>
    <source>
        <strain evidence="2">ATCC 50377</strain>
    </source>
</reference>
<dbReference type="OrthoDB" id="10252535at2759"/>
<dbReference type="EMBL" id="KI546147">
    <property type="protein sequence ID" value="EST43033.1"/>
    <property type="molecule type" value="Genomic_DNA"/>
</dbReference>
<evidence type="ECO:0000313" key="2">
    <source>
        <dbReference type="EMBL" id="KAH0577004.1"/>
    </source>
</evidence>
<proteinExistence type="predicted"/>
<protein>
    <submittedName>
        <fullName evidence="1">Uncharacterized protein</fullName>
    </submittedName>
</protein>
<organism evidence="1">
    <name type="scientific">Spironucleus salmonicida</name>
    <dbReference type="NCBI Taxonomy" id="348837"/>
    <lineage>
        <taxon>Eukaryota</taxon>
        <taxon>Metamonada</taxon>
        <taxon>Diplomonadida</taxon>
        <taxon>Hexamitidae</taxon>
        <taxon>Hexamitinae</taxon>
        <taxon>Spironucleus</taxon>
    </lineage>
</organism>
<evidence type="ECO:0000313" key="3">
    <source>
        <dbReference type="Proteomes" id="UP000018208"/>
    </source>
</evidence>
<evidence type="ECO:0000313" key="1">
    <source>
        <dbReference type="EMBL" id="EST43033.1"/>
    </source>
</evidence>
<keyword evidence="3" id="KW-1185">Reference proteome</keyword>
<dbReference type="EMBL" id="AUWU02000001">
    <property type="protein sequence ID" value="KAH0577004.1"/>
    <property type="molecule type" value="Genomic_DNA"/>
</dbReference>